<evidence type="ECO:0000259" key="1">
    <source>
        <dbReference type="Pfam" id="PF01408"/>
    </source>
</evidence>
<evidence type="ECO:0000313" key="3">
    <source>
        <dbReference type="Proteomes" id="UP000823854"/>
    </source>
</evidence>
<dbReference type="Proteomes" id="UP000823854">
    <property type="component" value="Unassembled WGS sequence"/>
</dbReference>
<dbReference type="GO" id="GO:0000166">
    <property type="term" value="F:nucleotide binding"/>
    <property type="evidence" value="ECO:0007669"/>
    <property type="project" value="InterPro"/>
</dbReference>
<dbReference type="SUPFAM" id="SSF55347">
    <property type="entry name" value="Glyceraldehyde-3-phosphate dehydrogenase-like, C-terminal domain"/>
    <property type="match status" value="1"/>
</dbReference>
<gene>
    <name evidence="2" type="ORF">H9932_08190</name>
</gene>
<dbReference type="EMBL" id="DWWC01000161">
    <property type="protein sequence ID" value="HJC69638.1"/>
    <property type="molecule type" value="Genomic_DNA"/>
</dbReference>
<dbReference type="InterPro" id="IPR000683">
    <property type="entry name" value="Gfo/Idh/MocA-like_OxRdtase_N"/>
</dbReference>
<dbReference type="InterPro" id="IPR052515">
    <property type="entry name" value="Gfo/Idh/MocA_Oxidoreductase"/>
</dbReference>
<reference evidence="2" key="1">
    <citation type="journal article" date="2021" name="PeerJ">
        <title>Extensive microbial diversity within the chicken gut microbiome revealed by metagenomics and culture.</title>
        <authorList>
            <person name="Gilroy R."/>
            <person name="Ravi A."/>
            <person name="Getino M."/>
            <person name="Pursley I."/>
            <person name="Horton D.L."/>
            <person name="Alikhan N.F."/>
            <person name="Baker D."/>
            <person name="Gharbi K."/>
            <person name="Hall N."/>
            <person name="Watson M."/>
            <person name="Adriaenssens E.M."/>
            <person name="Foster-Nyarko E."/>
            <person name="Jarju S."/>
            <person name="Secka A."/>
            <person name="Antonio M."/>
            <person name="Oren A."/>
            <person name="Chaudhuri R.R."/>
            <person name="La Ragione R."/>
            <person name="Hildebrand F."/>
            <person name="Pallen M.J."/>
        </authorList>
    </citation>
    <scope>NUCLEOTIDE SEQUENCE</scope>
    <source>
        <strain evidence="2">CHK130-7132</strain>
    </source>
</reference>
<dbReference type="InterPro" id="IPR036291">
    <property type="entry name" value="NAD(P)-bd_dom_sf"/>
</dbReference>
<comment type="caution">
    <text evidence="2">The sequence shown here is derived from an EMBL/GenBank/DDBJ whole genome shotgun (WGS) entry which is preliminary data.</text>
</comment>
<dbReference type="AlphaFoldDB" id="A0A9D2Q0E4"/>
<dbReference type="PANTHER" id="PTHR43249">
    <property type="entry name" value="UDP-N-ACETYL-2-AMINO-2-DEOXY-D-GLUCURONATE OXIDASE"/>
    <property type="match status" value="1"/>
</dbReference>
<feature type="non-terminal residue" evidence="2">
    <location>
        <position position="240"/>
    </location>
</feature>
<sequence length="240" mass="25478">MTRSTPVRVALIGARGFGRVHLENLERLRAAGLAELIGVVDPQEPPAEVAELWHRDLDSLLASRADAPPEVVIIATPIDTHLPLAQQALAAGAHVYLEKPPVPSLADHAVLEAAAAAAGRAVQIGFQARGGAGVDVLRELVASGELGEIGTVRVYGAWSRDRAYYRRSRWAGRRRLDGHRVADGVATNPLAHGVHAGLVIAGVDRLADIASVTTELRRAHDIEADDTAFVRIDPVRGAAD</sequence>
<proteinExistence type="predicted"/>
<reference evidence="2" key="2">
    <citation type="submission" date="2021-04" db="EMBL/GenBank/DDBJ databases">
        <authorList>
            <person name="Gilroy R."/>
        </authorList>
    </citation>
    <scope>NUCLEOTIDE SEQUENCE</scope>
    <source>
        <strain evidence="2">CHK130-7132</strain>
    </source>
</reference>
<organism evidence="2 3">
    <name type="scientific">Candidatus Brachybacterium intestinipullorum</name>
    <dbReference type="NCBI Taxonomy" id="2838512"/>
    <lineage>
        <taxon>Bacteria</taxon>
        <taxon>Bacillati</taxon>
        <taxon>Actinomycetota</taxon>
        <taxon>Actinomycetes</taxon>
        <taxon>Micrococcales</taxon>
        <taxon>Dermabacteraceae</taxon>
        <taxon>Brachybacterium</taxon>
    </lineage>
</organism>
<protein>
    <submittedName>
        <fullName evidence="2">Gfo/Idh/MocA family oxidoreductase</fullName>
    </submittedName>
</protein>
<dbReference type="SUPFAM" id="SSF51735">
    <property type="entry name" value="NAD(P)-binding Rossmann-fold domains"/>
    <property type="match status" value="1"/>
</dbReference>
<feature type="domain" description="Gfo/Idh/MocA-like oxidoreductase N-terminal" evidence="1">
    <location>
        <begin position="7"/>
        <end position="126"/>
    </location>
</feature>
<dbReference type="Pfam" id="PF01408">
    <property type="entry name" value="GFO_IDH_MocA"/>
    <property type="match status" value="1"/>
</dbReference>
<dbReference type="PANTHER" id="PTHR43249:SF1">
    <property type="entry name" value="D-GLUCOSIDE 3-DEHYDROGENASE"/>
    <property type="match status" value="1"/>
</dbReference>
<evidence type="ECO:0000313" key="2">
    <source>
        <dbReference type="EMBL" id="HJC69638.1"/>
    </source>
</evidence>
<dbReference type="Gene3D" id="3.40.50.720">
    <property type="entry name" value="NAD(P)-binding Rossmann-like Domain"/>
    <property type="match status" value="1"/>
</dbReference>
<dbReference type="Gene3D" id="3.30.360.10">
    <property type="entry name" value="Dihydrodipicolinate Reductase, domain 2"/>
    <property type="match status" value="1"/>
</dbReference>
<accession>A0A9D2Q0E4</accession>
<name>A0A9D2Q0E4_9MICO</name>